<dbReference type="Proteomes" id="UP000386225">
    <property type="component" value="Segment"/>
</dbReference>
<sequence length="91" mass="10609">MYLQQHWINHVKHMYSGAHRDNVSSLLEAFNKLYKAGYTFTYTRSYEDNCFYILVELNGEVTKHRVNVLKPDEDAVGLTLALNCLHASMRN</sequence>
<organism evidence="1 2">
    <name type="scientific">Ralstonia phage Reminis</name>
    <dbReference type="NCBI Taxonomy" id="2662139"/>
    <lineage>
        <taxon>Viruses</taxon>
        <taxon>Duplodnaviria</taxon>
        <taxon>Heunggongvirae</taxon>
        <taxon>Uroviricota</taxon>
        <taxon>Caudoviricetes</taxon>
        <taxon>Autographivirales</taxon>
        <taxon>Autographivirales incertae sedis</taxon>
        <taxon>Reminisvirus</taxon>
        <taxon>Reminisvirus reminis</taxon>
    </lineage>
</organism>
<reference evidence="1 2" key="1">
    <citation type="submission" date="2019-09" db="EMBL/GenBank/DDBJ databases">
        <title>Bacteriophage as agents antimicrobiens.</title>
        <authorList>
            <person name="Lightbourn L."/>
            <person name="Amarillas L."/>
            <person name="Estrada M."/>
            <person name="Leon R."/>
            <person name="Figueroa L."/>
            <person name="Patron O."/>
            <person name="Leon J."/>
        </authorList>
    </citation>
    <scope>NUCLEOTIDE SEQUENCE [LARGE SCALE GENOMIC DNA]</scope>
</reference>
<evidence type="ECO:0000313" key="1">
    <source>
        <dbReference type="EMBL" id="QGH45133.1"/>
    </source>
</evidence>
<protein>
    <submittedName>
        <fullName evidence="1">Uncharacterized protein</fullName>
    </submittedName>
</protein>
<accession>A0A5Q2UA47</accession>
<evidence type="ECO:0000313" key="2">
    <source>
        <dbReference type="Proteomes" id="UP000386225"/>
    </source>
</evidence>
<keyword evidence="2" id="KW-1185">Reference proteome</keyword>
<name>A0A5Q2UA47_9CAUD</name>
<dbReference type="EMBL" id="MN478376">
    <property type="protein sequence ID" value="QGH45133.1"/>
    <property type="molecule type" value="Genomic_DNA"/>
</dbReference>
<proteinExistence type="predicted"/>